<sequence>MVLKDDLTLDVDGLRLRLKQTEAGPLLATDHPRDDPRSTLAYVVNTALTGGWSDLEESIVQRRGTNVPQAMGATPVRPEDVAYADRLNWRNLGGRTLDDTDAFTIGTTFTSADMILPGKTLLRILRKLGELRGQRPPSGEAEPEAPDTLTKPPFSLLTGSTAIELDERAAELDMVARKTPKTPRDQGAELGGRTCLLIEMDAAGLFEEGGEEEKRQWLVEARLTALLGYYDAGVALLRYLRDPARRRYIPDAPEGEGVLDAWVSIDWLRLGIPTPPSMKPVNWLGFCERTLREAEPDPSEDEGEVYTTIGSERYHIEWRRDVRRPAVLRASVMVRS</sequence>
<reference evidence="2 3" key="1">
    <citation type="submission" date="2022-11" db="EMBL/GenBank/DDBJ databases">
        <title>Minimal conservation of predation-associated metabolite biosynthetic gene clusters underscores biosynthetic potential of Myxococcota including descriptions for ten novel species: Archangium lansinium sp. nov., Myxococcus landrumus sp. nov., Nannocystis bai.</title>
        <authorList>
            <person name="Ahearne A."/>
            <person name="Stevens C."/>
            <person name="Dowd S."/>
        </authorList>
    </citation>
    <scope>NUCLEOTIDE SEQUENCE [LARGE SCALE GENOMIC DNA]</scope>
    <source>
        <strain evidence="2 3">RJM3</strain>
    </source>
</reference>
<keyword evidence="3" id="KW-1185">Reference proteome</keyword>
<dbReference type="EMBL" id="JAQNDO010000001">
    <property type="protein sequence ID" value="MDC0747849.1"/>
    <property type="molecule type" value="Genomic_DNA"/>
</dbReference>
<protein>
    <submittedName>
        <fullName evidence="2">Uncharacterized protein</fullName>
    </submittedName>
</protein>
<accession>A0ABT5F2K8</accession>
<dbReference type="RefSeq" id="WP_271926543.1">
    <property type="nucleotide sequence ID" value="NZ_JAQNDO010000001.1"/>
</dbReference>
<organism evidence="2 3">
    <name type="scientific">Polyangium mundeleinium</name>
    <dbReference type="NCBI Taxonomy" id="2995306"/>
    <lineage>
        <taxon>Bacteria</taxon>
        <taxon>Pseudomonadati</taxon>
        <taxon>Myxococcota</taxon>
        <taxon>Polyangia</taxon>
        <taxon>Polyangiales</taxon>
        <taxon>Polyangiaceae</taxon>
        <taxon>Polyangium</taxon>
    </lineage>
</organism>
<dbReference type="Proteomes" id="UP001221411">
    <property type="component" value="Unassembled WGS sequence"/>
</dbReference>
<feature type="region of interest" description="Disordered" evidence="1">
    <location>
        <begin position="132"/>
        <end position="152"/>
    </location>
</feature>
<evidence type="ECO:0000313" key="2">
    <source>
        <dbReference type="EMBL" id="MDC0747849.1"/>
    </source>
</evidence>
<evidence type="ECO:0000313" key="3">
    <source>
        <dbReference type="Proteomes" id="UP001221411"/>
    </source>
</evidence>
<name>A0ABT5F2K8_9BACT</name>
<comment type="caution">
    <text evidence="2">The sequence shown here is derived from an EMBL/GenBank/DDBJ whole genome shotgun (WGS) entry which is preliminary data.</text>
</comment>
<evidence type="ECO:0000256" key="1">
    <source>
        <dbReference type="SAM" id="MobiDB-lite"/>
    </source>
</evidence>
<proteinExistence type="predicted"/>
<gene>
    <name evidence="2" type="ORF">POL67_41340</name>
</gene>